<sequence length="312" mass="35197">MNQTRDLTQDFVGVTRNLNNEFEEMVSAYAADLWNYCKYITGSPWDGEDLFQETMIKSFGLLPQRWSEVTDKKNYLFRVATNTWLDQCRKLKREVGTLAESQEPIVDFSDSLLLEQALISITNNLTAKQTAAFLLVDIFKFSAEETAGIVHSTPGGVYAAVQRARKRIASIDFSAAKTEPLAAKKDPTIAAYLEAFNKGDVNEMLRLVSDQTQNEAFLGFQEFSKDEMLKGSLQYGLPGYTAQEVILWGKPVIIVIAPGERGPEIHDIQYHETENGKIVSHKSYFFRKEFIFAAAKELGLKAQLVKPPLDWS</sequence>
<dbReference type="GO" id="GO:0003677">
    <property type="term" value="F:DNA binding"/>
    <property type="evidence" value="ECO:0007669"/>
    <property type="project" value="UniProtKB-KW"/>
</dbReference>
<dbReference type="RefSeq" id="WP_245856064.1">
    <property type="nucleotide sequence ID" value="NZ_JBEPMQ010000018.1"/>
</dbReference>
<organism evidence="9 10">
    <name type="scientific">Bacillus oleivorans</name>
    <dbReference type="NCBI Taxonomy" id="1448271"/>
    <lineage>
        <taxon>Bacteria</taxon>
        <taxon>Bacillati</taxon>
        <taxon>Bacillota</taxon>
        <taxon>Bacilli</taxon>
        <taxon>Bacillales</taxon>
        <taxon>Bacillaceae</taxon>
        <taxon>Bacillus</taxon>
    </lineage>
</organism>
<dbReference type="InterPro" id="IPR013249">
    <property type="entry name" value="RNA_pol_sigma70_r4_t2"/>
</dbReference>
<dbReference type="Proteomes" id="UP000219546">
    <property type="component" value="Unassembled WGS sequence"/>
</dbReference>
<dbReference type="InterPro" id="IPR032710">
    <property type="entry name" value="NTF2-like_dom_sf"/>
</dbReference>
<evidence type="ECO:0000256" key="2">
    <source>
        <dbReference type="ARBA" id="ARBA00011344"/>
    </source>
</evidence>
<dbReference type="Pfam" id="PF04542">
    <property type="entry name" value="Sigma70_r2"/>
    <property type="match status" value="1"/>
</dbReference>
<evidence type="ECO:0000256" key="6">
    <source>
        <dbReference type="ARBA" id="ARBA00023163"/>
    </source>
</evidence>
<keyword evidence="4" id="KW-0731">Sigma factor</keyword>
<accession>A0A285D707</accession>
<comment type="subunit">
    <text evidence="2">Interacts transiently with the RNA polymerase catalytic core formed by RpoA, RpoB, RpoC and RpoZ (2 alpha, 1 beta, 1 beta' and 1 omega subunit) to form the RNA polymerase holoenzyme that can initiate transcription.</text>
</comment>
<dbReference type="AlphaFoldDB" id="A0A285D707"/>
<dbReference type="GO" id="GO:0006352">
    <property type="term" value="P:DNA-templated transcription initiation"/>
    <property type="evidence" value="ECO:0007669"/>
    <property type="project" value="InterPro"/>
</dbReference>
<dbReference type="Gene3D" id="1.10.10.10">
    <property type="entry name" value="Winged helix-like DNA-binding domain superfamily/Winged helix DNA-binding domain"/>
    <property type="match status" value="1"/>
</dbReference>
<dbReference type="InterPro" id="IPR013325">
    <property type="entry name" value="RNA_pol_sigma_r2"/>
</dbReference>
<keyword evidence="6" id="KW-0804">Transcription</keyword>
<dbReference type="SUPFAM" id="SSF88659">
    <property type="entry name" value="Sigma3 and sigma4 domains of RNA polymerase sigma factors"/>
    <property type="match status" value="1"/>
</dbReference>
<dbReference type="Pfam" id="PF08281">
    <property type="entry name" value="Sigma70_r4_2"/>
    <property type="match status" value="1"/>
</dbReference>
<evidence type="ECO:0000256" key="1">
    <source>
        <dbReference type="ARBA" id="ARBA00010641"/>
    </source>
</evidence>
<comment type="similarity">
    <text evidence="1">Belongs to the sigma-70 factor family. ECF subfamily.</text>
</comment>
<evidence type="ECO:0000256" key="3">
    <source>
        <dbReference type="ARBA" id="ARBA00023015"/>
    </source>
</evidence>
<evidence type="ECO:0000259" key="8">
    <source>
        <dbReference type="Pfam" id="PF08281"/>
    </source>
</evidence>
<dbReference type="EMBL" id="OAOP01000014">
    <property type="protein sequence ID" value="SNX75601.1"/>
    <property type="molecule type" value="Genomic_DNA"/>
</dbReference>
<name>A0A285D707_9BACI</name>
<protein>
    <submittedName>
        <fullName evidence="9">RNA polymerase sigma-70 factor</fullName>
    </submittedName>
</protein>
<evidence type="ECO:0000259" key="7">
    <source>
        <dbReference type="Pfam" id="PF04542"/>
    </source>
</evidence>
<dbReference type="SUPFAM" id="SSF54427">
    <property type="entry name" value="NTF2-like"/>
    <property type="match status" value="1"/>
</dbReference>
<keyword evidence="10" id="KW-1185">Reference proteome</keyword>
<keyword evidence="5" id="KW-0238">DNA-binding</keyword>
<dbReference type="PANTHER" id="PTHR43133:SF8">
    <property type="entry name" value="RNA POLYMERASE SIGMA FACTOR HI_1459-RELATED"/>
    <property type="match status" value="1"/>
</dbReference>
<dbReference type="NCBIfam" id="TIGR02937">
    <property type="entry name" value="sigma70-ECF"/>
    <property type="match status" value="1"/>
</dbReference>
<evidence type="ECO:0000313" key="10">
    <source>
        <dbReference type="Proteomes" id="UP000219546"/>
    </source>
</evidence>
<feature type="domain" description="RNA polymerase sigma-70 region 2" evidence="7">
    <location>
        <begin position="25"/>
        <end position="93"/>
    </location>
</feature>
<dbReference type="Gene3D" id="3.10.450.50">
    <property type="match status" value="1"/>
</dbReference>
<dbReference type="Gene3D" id="1.10.1740.10">
    <property type="match status" value="1"/>
</dbReference>
<evidence type="ECO:0000313" key="9">
    <source>
        <dbReference type="EMBL" id="SNX75601.1"/>
    </source>
</evidence>
<evidence type="ECO:0000256" key="5">
    <source>
        <dbReference type="ARBA" id="ARBA00023125"/>
    </source>
</evidence>
<dbReference type="InterPro" id="IPR014284">
    <property type="entry name" value="RNA_pol_sigma-70_dom"/>
</dbReference>
<dbReference type="InterPro" id="IPR036388">
    <property type="entry name" value="WH-like_DNA-bd_sf"/>
</dbReference>
<proteinExistence type="inferred from homology"/>
<dbReference type="SUPFAM" id="SSF88946">
    <property type="entry name" value="Sigma2 domain of RNA polymerase sigma factors"/>
    <property type="match status" value="1"/>
</dbReference>
<evidence type="ECO:0000256" key="4">
    <source>
        <dbReference type="ARBA" id="ARBA00023082"/>
    </source>
</evidence>
<dbReference type="InterPro" id="IPR039425">
    <property type="entry name" value="RNA_pol_sigma-70-like"/>
</dbReference>
<dbReference type="GO" id="GO:0016987">
    <property type="term" value="F:sigma factor activity"/>
    <property type="evidence" value="ECO:0007669"/>
    <property type="project" value="UniProtKB-KW"/>
</dbReference>
<keyword evidence="3" id="KW-0805">Transcription regulation</keyword>
<feature type="domain" description="RNA polymerase sigma factor 70 region 4 type 2" evidence="8">
    <location>
        <begin position="116"/>
        <end position="168"/>
    </location>
</feature>
<reference evidence="9 10" key="1">
    <citation type="submission" date="2017-08" db="EMBL/GenBank/DDBJ databases">
        <authorList>
            <person name="de Groot N.N."/>
        </authorList>
    </citation>
    <scope>NUCLEOTIDE SEQUENCE [LARGE SCALE GENOMIC DNA]</scope>
    <source>
        <strain evidence="9 10">JC228</strain>
    </source>
</reference>
<gene>
    <name evidence="9" type="ORF">SAMN05877753_11411</name>
</gene>
<dbReference type="PANTHER" id="PTHR43133">
    <property type="entry name" value="RNA POLYMERASE ECF-TYPE SIGMA FACTO"/>
    <property type="match status" value="1"/>
</dbReference>
<dbReference type="InterPro" id="IPR013324">
    <property type="entry name" value="RNA_pol_sigma_r3/r4-like"/>
</dbReference>
<dbReference type="InterPro" id="IPR007627">
    <property type="entry name" value="RNA_pol_sigma70_r2"/>
</dbReference>